<dbReference type="PANTHER" id="PTHR33375">
    <property type="entry name" value="CHROMOSOME-PARTITIONING PROTEIN PARB-RELATED"/>
    <property type="match status" value="1"/>
</dbReference>
<dbReference type="GO" id="GO:0007059">
    <property type="term" value="P:chromosome segregation"/>
    <property type="evidence" value="ECO:0007669"/>
    <property type="project" value="TreeGrafter"/>
</dbReference>
<dbReference type="EMBL" id="AJWZ01006888">
    <property type="protein sequence ID" value="EKC58486.1"/>
    <property type="molecule type" value="Genomic_DNA"/>
</dbReference>
<feature type="non-terminal residue" evidence="2">
    <location>
        <position position="240"/>
    </location>
</feature>
<dbReference type="GO" id="GO:0005694">
    <property type="term" value="C:chromosome"/>
    <property type="evidence" value="ECO:0007669"/>
    <property type="project" value="TreeGrafter"/>
</dbReference>
<dbReference type="AlphaFoldDB" id="K1TGV7"/>
<feature type="domain" description="ParB-like N-terminal" evidence="1">
    <location>
        <begin position="30"/>
        <end position="120"/>
    </location>
</feature>
<dbReference type="InterPro" id="IPR004437">
    <property type="entry name" value="ParB/RepB/Spo0J"/>
</dbReference>
<dbReference type="PANTHER" id="PTHR33375:SF1">
    <property type="entry name" value="CHROMOSOME-PARTITIONING PROTEIN PARB-RELATED"/>
    <property type="match status" value="1"/>
</dbReference>
<comment type="caution">
    <text evidence="2">The sequence shown here is derived from an EMBL/GenBank/DDBJ whole genome shotgun (WGS) entry which is preliminary data.</text>
</comment>
<accession>K1TGV7</accession>
<dbReference type="Gene3D" id="3.90.1530.30">
    <property type="match status" value="1"/>
</dbReference>
<name>K1TGV7_9ZZZZ</name>
<dbReference type="SUPFAM" id="SSF109709">
    <property type="entry name" value="KorB DNA-binding domain-like"/>
    <property type="match status" value="1"/>
</dbReference>
<dbReference type="InterPro" id="IPR050336">
    <property type="entry name" value="Chromosome_partition/occlusion"/>
</dbReference>
<dbReference type="GO" id="GO:0003677">
    <property type="term" value="F:DNA binding"/>
    <property type="evidence" value="ECO:0007669"/>
    <property type="project" value="InterPro"/>
</dbReference>
<dbReference type="SUPFAM" id="SSF110849">
    <property type="entry name" value="ParB/Sulfiredoxin"/>
    <property type="match status" value="1"/>
</dbReference>
<dbReference type="CDD" id="cd16407">
    <property type="entry name" value="ParB_N_like"/>
    <property type="match status" value="1"/>
</dbReference>
<proteinExistence type="predicted"/>
<dbReference type="InterPro" id="IPR036086">
    <property type="entry name" value="ParB/Sulfiredoxin_sf"/>
</dbReference>
<dbReference type="InterPro" id="IPR003115">
    <property type="entry name" value="ParB_N"/>
</dbReference>
<organism evidence="2">
    <name type="scientific">human gut metagenome</name>
    <dbReference type="NCBI Taxonomy" id="408170"/>
    <lineage>
        <taxon>unclassified sequences</taxon>
        <taxon>metagenomes</taxon>
        <taxon>organismal metagenomes</taxon>
    </lineage>
</organism>
<dbReference type="Pfam" id="PF02195">
    <property type="entry name" value="ParB_N"/>
    <property type="match status" value="1"/>
</dbReference>
<reference evidence="2" key="1">
    <citation type="journal article" date="2013" name="Environ. Microbiol.">
        <title>Microbiota from the distal guts of lean and obese adolescents exhibit partial functional redundancy besides clear differences in community structure.</title>
        <authorList>
            <person name="Ferrer M."/>
            <person name="Ruiz A."/>
            <person name="Lanza F."/>
            <person name="Haange S.B."/>
            <person name="Oberbach A."/>
            <person name="Till H."/>
            <person name="Bargiela R."/>
            <person name="Campoy C."/>
            <person name="Segura M.T."/>
            <person name="Richter M."/>
            <person name="von Bergen M."/>
            <person name="Seifert J."/>
            <person name="Suarez A."/>
        </authorList>
    </citation>
    <scope>NUCLEOTIDE SEQUENCE</scope>
</reference>
<sequence>MPSKKRATPISLQPLDALFGTNEETNNGICEIKIGSLHPFPNHPFQVKDDKKMEELSESITQYGVLVPGIVRLRESGGYELVAGHRRKRACELAGLEKMPVIIKDLTDDEATVIMVDSNIQREELLISEKAFAYKMKYEALKRQGKRSDLTSCQVGKKLAAEEVSQNTGDSSRQILRYIHLTELVAELLELADEKKLPFNTAVELSYLRTEEQQILFQYMSNHNMVPSMKQAKELKQISK</sequence>
<dbReference type="Gene3D" id="1.10.10.2830">
    <property type="match status" value="1"/>
</dbReference>
<dbReference type="NCBIfam" id="TIGR00180">
    <property type="entry name" value="parB_part"/>
    <property type="match status" value="1"/>
</dbReference>
<evidence type="ECO:0000313" key="2">
    <source>
        <dbReference type="EMBL" id="EKC58486.1"/>
    </source>
</evidence>
<gene>
    <name evidence="2" type="ORF">OBE_09983</name>
</gene>
<protein>
    <submittedName>
        <fullName evidence="2">ParB-like partition protein</fullName>
    </submittedName>
</protein>
<dbReference type="SMART" id="SM00470">
    <property type="entry name" value="ParB"/>
    <property type="match status" value="1"/>
</dbReference>
<dbReference type="GO" id="GO:0045881">
    <property type="term" value="P:positive regulation of sporulation resulting in formation of a cellular spore"/>
    <property type="evidence" value="ECO:0007669"/>
    <property type="project" value="TreeGrafter"/>
</dbReference>
<evidence type="ECO:0000259" key="1">
    <source>
        <dbReference type="SMART" id="SM00470"/>
    </source>
</evidence>